<comment type="caution">
    <text evidence="3">The sequence shown here is derived from an EMBL/GenBank/DDBJ whole genome shotgun (WGS) entry which is preliminary data.</text>
</comment>
<dbReference type="InterPro" id="IPR030887">
    <property type="entry name" value="Beta-barrel_YaiO"/>
</dbReference>
<proteinExistence type="predicted"/>
<dbReference type="InterPro" id="IPR011990">
    <property type="entry name" value="TPR-like_helical_dom_sf"/>
</dbReference>
<keyword evidence="1" id="KW-0802">TPR repeat</keyword>
<keyword evidence="4" id="KW-1185">Reference proteome</keyword>
<feature type="domain" description="YaiO beta-barrel" evidence="2">
    <location>
        <begin position="189"/>
        <end position="357"/>
    </location>
</feature>
<dbReference type="Pfam" id="PF19413">
    <property type="entry name" value="YaiO"/>
    <property type="match status" value="1"/>
</dbReference>
<dbReference type="EMBL" id="JBHZPY010000005">
    <property type="protein sequence ID" value="MFE3871194.1"/>
    <property type="molecule type" value="Genomic_DNA"/>
</dbReference>
<name>A0ABW6I4I9_9FLAO</name>
<organism evidence="3 4">
    <name type="scientific">Flavobacterium zhoui</name>
    <dbReference type="NCBI Taxonomy" id="3230414"/>
    <lineage>
        <taxon>Bacteria</taxon>
        <taxon>Pseudomonadati</taxon>
        <taxon>Bacteroidota</taxon>
        <taxon>Flavobacteriia</taxon>
        <taxon>Flavobacteriales</taxon>
        <taxon>Flavobacteriaceae</taxon>
        <taxon>Flavobacterium</taxon>
    </lineage>
</organism>
<feature type="repeat" description="TPR" evidence="1">
    <location>
        <begin position="71"/>
        <end position="104"/>
    </location>
</feature>
<gene>
    <name evidence="3" type="ORF">ACFX5F_08145</name>
</gene>
<reference evidence="3 4" key="1">
    <citation type="submission" date="2024-06" db="EMBL/GenBank/DDBJ databases">
        <title>Flavobacterium spp. isolated from glacier.</title>
        <authorList>
            <person name="Han D."/>
        </authorList>
    </citation>
    <scope>NUCLEOTIDE SEQUENCE [LARGE SCALE GENOMIC DNA]</scope>
    <source>
        <strain evidence="3 4">ZS1P70</strain>
    </source>
</reference>
<dbReference type="PROSITE" id="PS50005">
    <property type="entry name" value="TPR"/>
    <property type="match status" value="1"/>
</dbReference>
<dbReference type="NCBIfam" id="TIGR04390">
    <property type="entry name" value="OMP_YaiO_dom"/>
    <property type="match status" value="1"/>
</dbReference>
<dbReference type="SUPFAM" id="SSF48452">
    <property type="entry name" value="TPR-like"/>
    <property type="match status" value="1"/>
</dbReference>
<dbReference type="Proteomes" id="UP001600107">
    <property type="component" value="Unassembled WGS sequence"/>
</dbReference>
<dbReference type="RefSeq" id="WP_379851572.1">
    <property type="nucleotide sequence ID" value="NZ_JBHZPY010000005.1"/>
</dbReference>
<sequence>MEIKKMISKIIAKLIVILIFLYAFQMFGQEKKFSGDPDSAFKTARDLASSNQRKQAQDTLLFILTKYPDYHDVRTYLATTYGWDADYKKAKKEFEVVLEKDPKNKPAWQGIIQNELWANAPFIALEMSDRALEQFPKDPDILLLKAKAQEQTEKTVDALDTVNLILKENPENKKAEELKYSLRKKVSLNTIGLILSADFYSAVFDPMQYYSLKYGRQTKLGSLTAKLNFNRRLNTNGEQLEIDMYPKIINGLYGYINAGYSNSPLFPKTKYGAELFKALSHGLEASLGFRTLNYATTTNFYTASVSWYTGNSYWSFRPYLTPGDVGTSFSGALTYRKYRSDADNYFSVSAGMGYSPELNQFNYTAVDNVKIGLKSQKINLGYNFTSRNQRNIYNTQFGITHQEELFSPGDYYWVYFVAFTWDVRFR</sequence>
<evidence type="ECO:0000256" key="1">
    <source>
        <dbReference type="PROSITE-ProRule" id="PRU00339"/>
    </source>
</evidence>
<protein>
    <submittedName>
        <fullName evidence="3">YaiO family outer membrane beta-barrel protein</fullName>
    </submittedName>
</protein>
<dbReference type="InterPro" id="IPR019734">
    <property type="entry name" value="TPR_rpt"/>
</dbReference>
<evidence type="ECO:0000259" key="2">
    <source>
        <dbReference type="Pfam" id="PF19413"/>
    </source>
</evidence>
<accession>A0ABW6I4I9</accession>
<evidence type="ECO:0000313" key="4">
    <source>
        <dbReference type="Proteomes" id="UP001600107"/>
    </source>
</evidence>
<evidence type="ECO:0000313" key="3">
    <source>
        <dbReference type="EMBL" id="MFE3871194.1"/>
    </source>
</evidence>
<dbReference type="Gene3D" id="1.25.40.10">
    <property type="entry name" value="Tetratricopeptide repeat domain"/>
    <property type="match status" value="1"/>
</dbReference>